<protein>
    <recommendedName>
        <fullName evidence="4">Ion transport domain-containing protein</fullName>
    </recommendedName>
</protein>
<feature type="transmembrane region" description="Helical" evidence="1">
    <location>
        <begin position="122"/>
        <end position="141"/>
    </location>
</feature>
<evidence type="ECO:0000256" key="1">
    <source>
        <dbReference type="SAM" id="Phobius"/>
    </source>
</evidence>
<keyword evidence="1" id="KW-1133">Transmembrane helix</keyword>
<reference evidence="2" key="1">
    <citation type="submission" date="2021-02" db="EMBL/GenBank/DDBJ databases">
        <authorList>
            <person name="Dougan E. K."/>
            <person name="Rhodes N."/>
            <person name="Thang M."/>
            <person name="Chan C."/>
        </authorList>
    </citation>
    <scope>NUCLEOTIDE SEQUENCE</scope>
</reference>
<feature type="transmembrane region" description="Helical" evidence="1">
    <location>
        <begin position="91"/>
        <end position="115"/>
    </location>
</feature>
<keyword evidence="3" id="KW-1185">Reference proteome</keyword>
<keyword evidence="1" id="KW-0472">Membrane</keyword>
<sequence length="226" mass="26099">FIKHTAQIAKAYKEQRTVRCFRGLTLPSYLLSSRQEFVEFTLAVFLFVMLTMEPFLHCLNVDDRFVTNCCEHGEFYCTLSDNYDRISTLPMLLYFVLAADLIHLNIHLSSFVVICTSLWWEFVLYLGALVFLATAFASAIACLPQTGLDDSVQLRDFYNWPSAFQSLLSMSLNMYSGNNFEEISVATEVPLKWWIIGFGACWHVFLTNLMIAHFCESQLRAEFERI</sequence>
<proteinExistence type="predicted"/>
<gene>
    <name evidence="2" type="ORF">SNEC2469_LOCUS14228</name>
</gene>
<keyword evidence="1" id="KW-0812">Transmembrane</keyword>
<evidence type="ECO:0008006" key="4">
    <source>
        <dbReference type="Google" id="ProtNLM"/>
    </source>
</evidence>
<accession>A0A812SV24</accession>
<name>A0A812SV24_9DINO</name>
<dbReference type="OrthoDB" id="413462at2759"/>
<feature type="transmembrane region" description="Helical" evidence="1">
    <location>
        <begin position="37"/>
        <end position="56"/>
    </location>
</feature>
<dbReference type="EMBL" id="CAJNJA010022790">
    <property type="protein sequence ID" value="CAE7499847.1"/>
    <property type="molecule type" value="Genomic_DNA"/>
</dbReference>
<feature type="non-terminal residue" evidence="2">
    <location>
        <position position="1"/>
    </location>
</feature>
<comment type="caution">
    <text evidence="2">The sequence shown here is derived from an EMBL/GenBank/DDBJ whole genome shotgun (WGS) entry which is preliminary data.</text>
</comment>
<evidence type="ECO:0000313" key="3">
    <source>
        <dbReference type="Proteomes" id="UP000601435"/>
    </source>
</evidence>
<organism evidence="2 3">
    <name type="scientific">Symbiodinium necroappetens</name>
    <dbReference type="NCBI Taxonomy" id="1628268"/>
    <lineage>
        <taxon>Eukaryota</taxon>
        <taxon>Sar</taxon>
        <taxon>Alveolata</taxon>
        <taxon>Dinophyceae</taxon>
        <taxon>Suessiales</taxon>
        <taxon>Symbiodiniaceae</taxon>
        <taxon>Symbiodinium</taxon>
    </lineage>
</organism>
<evidence type="ECO:0000313" key="2">
    <source>
        <dbReference type="EMBL" id="CAE7499847.1"/>
    </source>
</evidence>
<feature type="non-terminal residue" evidence="2">
    <location>
        <position position="226"/>
    </location>
</feature>
<feature type="transmembrane region" description="Helical" evidence="1">
    <location>
        <begin position="193"/>
        <end position="215"/>
    </location>
</feature>
<dbReference type="Proteomes" id="UP000601435">
    <property type="component" value="Unassembled WGS sequence"/>
</dbReference>
<dbReference type="AlphaFoldDB" id="A0A812SV24"/>